<evidence type="ECO:0000256" key="1">
    <source>
        <dbReference type="SAM" id="MobiDB-lite"/>
    </source>
</evidence>
<evidence type="ECO:0008006" key="4">
    <source>
        <dbReference type="Google" id="ProtNLM"/>
    </source>
</evidence>
<organism evidence="2 3">
    <name type="scientific">Domibacillus antri</name>
    <dbReference type="NCBI Taxonomy" id="1714264"/>
    <lineage>
        <taxon>Bacteria</taxon>
        <taxon>Bacillati</taxon>
        <taxon>Bacillota</taxon>
        <taxon>Bacilli</taxon>
        <taxon>Bacillales</taxon>
        <taxon>Bacillaceae</taxon>
        <taxon>Domibacillus</taxon>
    </lineage>
</organism>
<accession>A0A1Q8Q891</accession>
<feature type="region of interest" description="Disordered" evidence="1">
    <location>
        <begin position="30"/>
        <end position="51"/>
    </location>
</feature>
<dbReference type="Proteomes" id="UP000185568">
    <property type="component" value="Unassembled WGS sequence"/>
</dbReference>
<proteinExistence type="predicted"/>
<dbReference type="OrthoDB" id="3235126at2"/>
<protein>
    <recommendedName>
        <fullName evidence="4">Spore coat protein</fullName>
    </recommendedName>
</protein>
<dbReference type="EMBL" id="MSDU01000007">
    <property type="protein sequence ID" value="OLN23558.1"/>
    <property type="molecule type" value="Genomic_DNA"/>
</dbReference>
<dbReference type="Pfam" id="PF08757">
    <property type="entry name" value="CotH"/>
    <property type="match status" value="1"/>
</dbReference>
<dbReference type="STRING" id="1714264.BTO30_03800"/>
<dbReference type="Gene3D" id="2.60.40.10">
    <property type="entry name" value="Immunoglobulins"/>
    <property type="match status" value="1"/>
</dbReference>
<dbReference type="AlphaFoldDB" id="A0A1Q8Q891"/>
<reference evidence="2 3" key="1">
    <citation type="submission" date="2016-12" db="EMBL/GenBank/DDBJ databases">
        <title>Domibacillus antri genome sequencing.</title>
        <authorList>
            <person name="Verma A."/>
            <person name="Krishnamurthi S."/>
        </authorList>
    </citation>
    <scope>NUCLEOTIDE SEQUENCE [LARGE SCALE GENOMIC DNA]</scope>
    <source>
        <strain evidence="2 3">XD80</strain>
    </source>
</reference>
<evidence type="ECO:0000313" key="2">
    <source>
        <dbReference type="EMBL" id="OLN23558.1"/>
    </source>
</evidence>
<comment type="caution">
    <text evidence="2">The sequence shown here is derived from an EMBL/GenBank/DDBJ whole genome shotgun (WGS) entry which is preliminary data.</text>
</comment>
<gene>
    <name evidence="2" type="ORF">BTO30_03800</name>
</gene>
<dbReference type="PANTHER" id="PTHR40050">
    <property type="entry name" value="INNER SPORE COAT PROTEIN H"/>
    <property type="match status" value="1"/>
</dbReference>
<evidence type="ECO:0000313" key="3">
    <source>
        <dbReference type="Proteomes" id="UP000185568"/>
    </source>
</evidence>
<sequence length="581" mass="67069">MKMPPYTKTAIALGVLFVFLLVMKNAAGTQNTAPGPQQVQEASSPVLPEEPGDEALVEDKRVYEGHNGNQVEHLYITIFDQDSVPENDITFYELNESYKQYSNLDSGPKLDILFQTGTVEGPEKNGFIDAGSSSPNATIELRGRSSRLEAQKSYKIRLTDNGGLWYGQNVINLNKHADDRTRVRNKLAFDYFQKIPDLISLRTNFVQLHVKDLTNPQAGASFEDYGLYTHIEQLNERALAARGLNPDGHLYKAENFEFYRYPDKLKTADDPAYDKKIFESVLKINGSDDHEELFSMLDDVNDMSKPFDAVFDKYFHEDNYLTWLAVNLLFGNYDTMSTNYYLYSPLNSEKWYFIPWDFDKALGRDAERRDILPAWQQGIQRYWGTVLHKRYLRDPQNAAKLTAKMEELSAIINEETTREMIDRYYPVVKSYALRSPDIKYLNIEAAQFATFYNQLEAVTTRYKKKYEESLQYPMPIFLHYERKNNRDVFSWEPSHDLQGDALTYHFQLSKDPSFTSVITNVENATGFAHNIPALPSGRYYWRVLIKDGNGHTQIPFDYYMDNDGIYYWGVQEIIAPKGAGK</sequence>
<feature type="compositionally biased region" description="Polar residues" evidence="1">
    <location>
        <begin position="30"/>
        <end position="43"/>
    </location>
</feature>
<dbReference type="InterPro" id="IPR014867">
    <property type="entry name" value="Spore_coat_CotH_CotH2/3/7"/>
</dbReference>
<dbReference type="PANTHER" id="PTHR40050:SF1">
    <property type="entry name" value="INNER SPORE COAT PROTEIN H"/>
    <property type="match status" value="1"/>
</dbReference>
<name>A0A1Q8Q891_9BACI</name>
<dbReference type="InterPro" id="IPR013783">
    <property type="entry name" value="Ig-like_fold"/>
</dbReference>
<keyword evidence="3" id="KW-1185">Reference proteome</keyword>